<accession>A0A9W6L716</accession>
<evidence type="ECO:0000313" key="2">
    <source>
        <dbReference type="EMBL" id="GLL14867.1"/>
    </source>
</evidence>
<dbReference type="AlphaFoldDB" id="A0A9W6L716"/>
<name>A0A9W6L716_9PSEU</name>
<evidence type="ECO:0000313" key="3">
    <source>
        <dbReference type="Proteomes" id="UP001143463"/>
    </source>
</evidence>
<reference evidence="2" key="2">
    <citation type="submission" date="2023-01" db="EMBL/GenBank/DDBJ databases">
        <authorList>
            <person name="Sun Q."/>
            <person name="Evtushenko L."/>
        </authorList>
    </citation>
    <scope>NUCLEOTIDE SEQUENCE</scope>
    <source>
        <strain evidence="2">VKM Ac-1069</strain>
    </source>
</reference>
<dbReference type="Proteomes" id="UP001143463">
    <property type="component" value="Unassembled WGS sequence"/>
</dbReference>
<feature type="region of interest" description="Disordered" evidence="1">
    <location>
        <begin position="1"/>
        <end position="99"/>
    </location>
</feature>
<feature type="compositionally biased region" description="Low complexity" evidence="1">
    <location>
        <begin position="30"/>
        <end position="53"/>
    </location>
</feature>
<comment type="caution">
    <text evidence="2">The sequence shown here is derived from an EMBL/GenBank/DDBJ whole genome shotgun (WGS) entry which is preliminary data.</text>
</comment>
<feature type="compositionally biased region" description="Basic and acidic residues" evidence="1">
    <location>
        <begin position="1"/>
        <end position="17"/>
    </location>
</feature>
<gene>
    <name evidence="2" type="ORF">GCM10017577_60160</name>
</gene>
<sequence>MRDRDDDEPRERDADDRERDDEDDRELRPDPAAARRPAPSAARPAVPRPAMSPTVAAETDETGDRRTPGPGSQTGRRGAPGCEENRPQPGYAVLSRVTR</sequence>
<evidence type="ECO:0000256" key="1">
    <source>
        <dbReference type="SAM" id="MobiDB-lite"/>
    </source>
</evidence>
<protein>
    <submittedName>
        <fullName evidence="2">Uncharacterized protein</fullName>
    </submittedName>
</protein>
<dbReference type="EMBL" id="BSFQ01000037">
    <property type="protein sequence ID" value="GLL14867.1"/>
    <property type="molecule type" value="Genomic_DNA"/>
</dbReference>
<proteinExistence type="predicted"/>
<keyword evidence="3" id="KW-1185">Reference proteome</keyword>
<organism evidence="2 3">
    <name type="scientific">Pseudonocardia halophobica</name>
    <dbReference type="NCBI Taxonomy" id="29401"/>
    <lineage>
        <taxon>Bacteria</taxon>
        <taxon>Bacillati</taxon>
        <taxon>Actinomycetota</taxon>
        <taxon>Actinomycetes</taxon>
        <taxon>Pseudonocardiales</taxon>
        <taxon>Pseudonocardiaceae</taxon>
        <taxon>Pseudonocardia</taxon>
    </lineage>
</organism>
<reference evidence="2" key="1">
    <citation type="journal article" date="2014" name="Int. J. Syst. Evol. Microbiol.">
        <title>Complete genome sequence of Corynebacterium casei LMG S-19264T (=DSM 44701T), isolated from a smear-ripened cheese.</title>
        <authorList>
            <consortium name="US DOE Joint Genome Institute (JGI-PGF)"/>
            <person name="Walter F."/>
            <person name="Albersmeier A."/>
            <person name="Kalinowski J."/>
            <person name="Ruckert C."/>
        </authorList>
    </citation>
    <scope>NUCLEOTIDE SEQUENCE</scope>
    <source>
        <strain evidence="2">VKM Ac-1069</strain>
    </source>
</reference>